<keyword evidence="3" id="KW-1185">Reference proteome</keyword>
<dbReference type="HOGENOM" id="CLU_096788_0_0_10"/>
<evidence type="ECO:0000313" key="2">
    <source>
        <dbReference type="EMBL" id="ADY51011.1"/>
    </source>
</evidence>
<proteinExistence type="predicted"/>
<keyword evidence="1" id="KW-0472">Membrane</keyword>
<dbReference type="Proteomes" id="UP000000310">
    <property type="component" value="Chromosome"/>
</dbReference>
<evidence type="ECO:0008006" key="4">
    <source>
        <dbReference type="Google" id="ProtNLM"/>
    </source>
</evidence>
<dbReference type="SUPFAM" id="SSF48452">
    <property type="entry name" value="TPR-like"/>
    <property type="match status" value="1"/>
</dbReference>
<dbReference type="AlphaFoldDB" id="F0S5U0"/>
<dbReference type="STRING" id="762903.Pedsa_0429"/>
<keyword evidence="1" id="KW-1133">Transmembrane helix</keyword>
<dbReference type="OrthoDB" id="1091348at2"/>
<gene>
    <name evidence="2" type="ordered locus">Pedsa_0429</name>
</gene>
<dbReference type="InterPro" id="IPR011990">
    <property type="entry name" value="TPR-like_helical_dom_sf"/>
</dbReference>
<dbReference type="eggNOG" id="COG1729">
    <property type="taxonomic scope" value="Bacteria"/>
</dbReference>
<reference evidence="2 3" key="1">
    <citation type="journal article" date="2011" name="Stand. Genomic Sci.">
        <title>Complete genome sequence of the gliding, heparinolytic Pedobacter saltans type strain (113).</title>
        <authorList>
            <person name="Liolios K."/>
            <person name="Sikorski J."/>
            <person name="Lu M."/>
            <person name="Nolan M."/>
            <person name="Lapidus A."/>
            <person name="Lucas S."/>
            <person name="Hammon N."/>
            <person name="Deshpande S."/>
            <person name="Cheng J.F."/>
            <person name="Tapia R."/>
            <person name="Han C."/>
            <person name="Goodwin L."/>
            <person name="Pitluck S."/>
            <person name="Huntemann M."/>
            <person name="Ivanova N."/>
            <person name="Pagani I."/>
            <person name="Mavromatis K."/>
            <person name="Ovchinikova G."/>
            <person name="Pati A."/>
            <person name="Chen A."/>
            <person name="Palaniappan K."/>
            <person name="Land M."/>
            <person name="Hauser L."/>
            <person name="Brambilla E.M."/>
            <person name="Kotsyurbenko O."/>
            <person name="Rohde M."/>
            <person name="Tindall B.J."/>
            <person name="Abt B."/>
            <person name="Goker M."/>
            <person name="Detter J.C."/>
            <person name="Woyke T."/>
            <person name="Bristow J."/>
            <person name="Eisen J.A."/>
            <person name="Markowitz V."/>
            <person name="Hugenholtz P."/>
            <person name="Klenk H.P."/>
            <person name="Kyrpides N.C."/>
        </authorList>
    </citation>
    <scope>NUCLEOTIDE SEQUENCE [LARGE SCALE GENOMIC DNA]</scope>
    <source>
        <strain evidence="3">ATCC 51119 / DSM 12145 / JCM 21818 / LMG 10337 / NBRC 100064 / NCIMB 13643</strain>
    </source>
</reference>
<protein>
    <recommendedName>
        <fullName evidence="4">Tetratricopeptide repeat protein</fullName>
    </recommendedName>
</protein>
<dbReference type="RefSeq" id="WP_013631514.1">
    <property type="nucleotide sequence ID" value="NC_015177.1"/>
</dbReference>
<reference evidence="3" key="2">
    <citation type="submission" date="2011-02" db="EMBL/GenBank/DDBJ databases">
        <title>The complete genome of Pedobacter saltans DSM 12145.</title>
        <authorList>
            <consortium name="US DOE Joint Genome Institute (JGI-PGF)"/>
            <person name="Lucas S."/>
            <person name="Copeland A."/>
            <person name="Lapidus A."/>
            <person name="Bruce D."/>
            <person name="Goodwin L."/>
            <person name="Pitluck S."/>
            <person name="Kyrpides N."/>
            <person name="Mavromatis K."/>
            <person name="Pagani I."/>
            <person name="Ivanova N."/>
            <person name="Ovchinnikova G."/>
            <person name="Lu M."/>
            <person name="Detter J.C."/>
            <person name="Han C."/>
            <person name="Land M."/>
            <person name="Hauser L."/>
            <person name="Markowitz V."/>
            <person name="Cheng J.-F."/>
            <person name="Hugenholtz P."/>
            <person name="Woyke T."/>
            <person name="Wu D."/>
            <person name="Tindall B."/>
            <person name="Pomrenke H.G."/>
            <person name="Brambilla E."/>
            <person name="Klenk H.-P."/>
            <person name="Eisen J.A."/>
        </authorList>
    </citation>
    <scope>NUCLEOTIDE SEQUENCE [LARGE SCALE GENOMIC DNA]</scope>
    <source>
        <strain evidence="3">ATCC 51119 / DSM 12145 / JCM 21818 / LMG 10337 / NBRC 100064 / NCIMB 13643</strain>
    </source>
</reference>
<keyword evidence="1" id="KW-0812">Transmembrane</keyword>
<dbReference type="Gene3D" id="1.25.40.10">
    <property type="entry name" value="Tetratricopeptide repeat domain"/>
    <property type="match status" value="1"/>
</dbReference>
<dbReference type="EMBL" id="CP002545">
    <property type="protein sequence ID" value="ADY51011.1"/>
    <property type="molecule type" value="Genomic_DNA"/>
</dbReference>
<sequence>MNRFNVEDIIRFINREMDETERTDFEAELEQDSQLKADYELYIKINGALKAHKHRNDIDDLAFKENLRRLKWDYFSNQEETPVRKLRINKFYYVAAAILMALFIWAPWNQNSYNEFFDAKMVSVEERGSGDNISLLKDATEAFNKHRFEEAKGKLKTLLATDPDNDMLKFYYGVSLSQTNNFEQSKEYLEQVYQGESIFKDEAAYYLALAYLGKKDKKNAEEWLKKIDRESGVYRKSRLLLKEIQ</sequence>
<feature type="transmembrane region" description="Helical" evidence="1">
    <location>
        <begin position="91"/>
        <end position="108"/>
    </location>
</feature>
<accession>F0S5U0</accession>
<dbReference type="KEGG" id="psn:Pedsa_0429"/>
<evidence type="ECO:0000313" key="3">
    <source>
        <dbReference type="Proteomes" id="UP000000310"/>
    </source>
</evidence>
<evidence type="ECO:0000256" key="1">
    <source>
        <dbReference type="SAM" id="Phobius"/>
    </source>
</evidence>
<organism evidence="2 3">
    <name type="scientific">Pseudopedobacter saltans (strain ATCC 51119 / DSM 12145 / JCM 21818 / CCUG 39354 / LMG 10337 / NBRC 100064 / NCIMB 13643)</name>
    <name type="common">Pedobacter saltans</name>
    <dbReference type="NCBI Taxonomy" id="762903"/>
    <lineage>
        <taxon>Bacteria</taxon>
        <taxon>Pseudomonadati</taxon>
        <taxon>Bacteroidota</taxon>
        <taxon>Sphingobacteriia</taxon>
        <taxon>Sphingobacteriales</taxon>
        <taxon>Sphingobacteriaceae</taxon>
        <taxon>Pseudopedobacter</taxon>
    </lineage>
</organism>
<name>F0S5U0_PSESL</name>